<organism evidence="2 3">
    <name type="scientific">Romanomermis culicivorax</name>
    <name type="common">Nematode worm</name>
    <dbReference type="NCBI Taxonomy" id="13658"/>
    <lineage>
        <taxon>Eukaryota</taxon>
        <taxon>Metazoa</taxon>
        <taxon>Ecdysozoa</taxon>
        <taxon>Nematoda</taxon>
        <taxon>Enoplea</taxon>
        <taxon>Dorylaimia</taxon>
        <taxon>Mermithida</taxon>
        <taxon>Mermithoidea</taxon>
        <taxon>Mermithidae</taxon>
        <taxon>Romanomermis</taxon>
    </lineage>
</organism>
<dbReference type="Proteomes" id="UP000887565">
    <property type="component" value="Unplaced"/>
</dbReference>
<feature type="compositionally biased region" description="Basic and acidic residues" evidence="1">
    <location>
        <begin position="16"/>
        <end position="44"/>
    </location>
</feature>
<feature type="compositionally biased region" description="Polar residues" evidence="1">
    <location>
        <begin position="1"/>
        <end position="10"/>
    </location>
</feature>
<evidence type="ECO:0000256" key="1">
    <source>
        <dbReference type="SAM" id="MobiDB-lite"/>
    </source>
</evidence>
<evidence type="ECO:0000313" key="2">
    <source>
        <dbReference type="Proteomes" id="UP000887565"/>
    </source>
</evidence>
<name>A0A915KLY7_ROMCU</name>
<evidence type="ECO:0000313" key="3">
    <source>
        <dbReference type="WBParaSite" id="nRc.2.0.1.t38816-RA"/>
    </source>
</evidence>
<dbReference type="WBParaSite" id="nRc.2.0.1.t38816-RA">
    <property type="protein sequence ID" value="nRc.2.0.1.t38816-RA"/>
    <property type="gene ID" value="nRc.2.0.1.g38816"/>
</dbReference>
<proteinExistence type="predicted"/>
<protein>
    <submittedName>
        <fullName evidence="3">Uncharacterized protein</fullName>
    </submittedName>
</protein>
<sequence length="84" mass="9615">MLHPSETSNGSESAEEEKKKQKDEWNKSPDVSDDKDPLLQPKKLYDNPKRLQAVLALAMKSSVMHRLIELLIFSLSLIYKFTSP</sequence>
<accession>A0A915KLY7</accession>
<keyword evidence="2" id="KW-1185">Reference proteome</keyword>
<reference evidence="3" key="1">
    <citation type="submission" date="2022-11" db="UniProtKB">
        <authorList>
            <consortium name="WormBaseParasite"/>
        </authorList>
    </citation>
    <scope>IDENTIFICATION</scope>
</reference>
<feature type="region of interest" description="Disordered" evidence="1">
    <location>
        <begin position="1"/>
        <end position="44"/>
    </location>
</feature>
<dbReference type="AlphaFoldDB" id="A0A915KLY7"/>